<keyword evidence="1" id="KW-0472">Membrane</keyword>
<feature type="transmembrane region" description="Helical" evidence="1">
    <location>
        <begin position="287"/>
        <end position="308"/>
    </location>
</feature>
<feature type="transmembrane region" description="Helical" evidence="1">
    <location>
        <begin position="165"/>
        <end position="184"/>
    </location>
</feature>
<feature type="transmembrane region" description="Helical" evidence="1">
    <location>
        <begin position="135"/>
        <end position="153"/>
    </location>
</feature>
<evidence type="ECO:0000313" key="3">
    <source>
        <dbReference type="EMBL" id="CAJ1937492.1"/>
    </source>
</evidence>
<dbReference type="EMBL" id="CAKOGP040000657">
    <property type="protein sequence ID" value="CAJ1937492.1"/>
    <property type="molecule type" value="Genomic_DNA"/>
</dbReference>
<accession>A0AAD2CND5</accession>
<sequence>MKISAFFLIVLSAVADVASAFTQLSRAPVAVRPNTHHKKNAVNKISVTLASPSSASSMSSMPSMSSTSLRAKNQIVDEESTGLFSDIQINAPYAVAYFGFLAIGYVMTTMEAPGASQAVLEKFLADPVNPGVNELFATIFNLLGLAALPFACLTMPGAKGQKPPLVPFLLGGVFAGYGSVGIALSTRKEVTAVKEEDLGWVTKNVLENKIFNWAMVALAASVFVSTGFLSGLAADAGGQIQGYSELFQSTAIASVSSCDLAILTVAAASLIPEDLKRRGFDSSGNKASAIAASTVVLPIFGAILYCALRPKLVSSE</sequence>
<keyword evidence="1" id="KW-1133">Transmembrane helix</keyword>
<dbReference type="AlphaFoldDB" id="A0AAD2CND5"/>
<proteinExistence type="predicted"/>
<feature type="transmembrane region" description="Helical" evidence="1">
    <location>
        <begin position="210"/>
        <end position="234"/>
    </location>
</feature>
<evidence type="ECO:0000256" key="2">
    <source>
        <dbReference type="SAM" id="SignalP"/>
    </source>
</evidence>
<comment type="caution">
    <text evidence="3">The sequence shown here is derived from an EMBL/GenBank/DDBJ whole genome shotgun (WGS) entry which is preliminary data.</text>
</comment>
<gene>
    <name evidence="3" type="ORF">CYCCA115_LOCUS5680</name>
</gene>
<feature type="chain" id="PRO_5042179433" evidence="2">
    <location>
        <begin position="21"/>
        <end position="316"/>
    </location>
</feature>
<dbReference type="Proteomes" id="UP001295423">
    <property type="component" value="Unassembled WGS sequence"/>
</dbReference>
<dbReference type="PANTHER" id="PTHR36009:SF3">
    <property type="entry name" value="TRANSMEMBRANE PROTEIN"/>
    <property type="match status" value="1"/>
</dbReference>
<keyword evidence="4" id="KW-1185">Reference proteome</keyword>
<keyword evidence="1" id="KW-0812">Transmembrane</keyword>
<organism evidence="3 4">
    <name type="scientific">Cylindrotheca closterium</name>
    <dbReference type="NCBI Taxonomy" id="2856"/>
    <lineage>
        <taxon>Eukaryota</taxon>
        <taxon>Sar</taxon>
        <taxon>Stramenopiles</taxon>
        <taxon>Ochrophyta</taxon>
        <taxon>Bacillariophyta</taxon>
        <taxon>Bacillariophyceae</taxon>
        <taxon>Bacillariophycidae</taxon>
        <taxon>Bacillariales</taxon>
        <taxon>Bacillariaceae</taxon>
        <taxon>Cylindrotheca</taxon>
    </lineage>
</organism>
<protein>
    <submittedName>
        <fullName evidence="3">Uncharacterized protein</fullName>
    </submittedName>
</protein>
<reference evidence="3" key="1">
    <citation type="submission" date="2023-08" db="EMBL/GenBank/DDBJ databases">
        <authorList>
            <person name="Audoor S."/>
            <person name="Bilcke G."/>
        </authorList>
    </citation>
    <scope>NUCLEOTIDE SEQUENCE</scope>
</reference>
<keyword evidence="2" id="KW-0732">Signal</keyword>
<name>A0AAD2CND5_9STRA</name>
<dbReference type="PANTHER" id="PTHR36009">
    <property type="match status" value="1"/>
</dbReference>
<evidence type="ECO:0000313" key="4">
    <source>
        <dbReference type="Proteomes" id="UP001295423"/>
    </source>
</evidence>
<evidence type="ECO:0000256" key="1">
    <source>
        <dbReference type="SAM" id="Phobius"/>
    </source>
</evidence>
<feature type="transmembrane region" description="Helical" evidence="1">
    <location>
        <begin position="246"/>
        <end position="267"/>
    </location>
</feature>
<feature type="signal peptide" evidence="2">
    <location>
        <begin position="1"/>
        <end position="20"/>
    </location>
</feature>